<gene>
    <name evidence="1" type="ORF">C823_02377</name>
</gene>
<organism evidence="1 2">
    <name type="scientific">Eubacterium plexicaudatum ASF492</name>
    <dbReference type="NCBI Taxonomy" id="1235802"/>
    <lineage>
        <taxon>Bacteria</taxon>
        <taxon>Bacillati</taxon>
        <taxon>Bacillota</taxon>
        <taxon>Clostridia</taxon>
        <taxon>Eubacteriales</taxon>
        <taxon>Eubacteriaceae</taxon>
        <taxon>Eubacterium</taxon>
    </lineage>
</organism>
<proteinExistence type="predicted"/>
<protein>
    <submittedName>
        <fullName evidence="1">Uncharacterized protein</fullName>
    </submittedName>
</protein>
<evidence type="ECO:0000313" key="1">
    <source>
        <dbReference type="EMBL" id="EMZ27253.1"/>
    </source>
</evidence>
<dbReference type="OrthoDB" id="1864251at2"/>
<accession>N2AL63</accession>
<comment type="caution">
    <text evidence="1">The sequence shown here is derived from an EMBL/GenBank/DDBJ whole genome shotgun (WGS) entry which is preliminary data.</text>
</comment>
<evidence type="ECO:0000313" key="2">
    <source>
        <dbReference type="Proteomes" id="UP000012589"/>
    </source>
</evidence>
<dbReference type="EMBL" id="AQFT01000072">
    <property type="protein sequence ID" value="EMZ27253.1"/>
    <property type="molecule type" value="Genomic_DNA"/>
</dbReference>
<keyword evidence="2" id="KW-1185">Reference proteome</keyword>
<dbReference type="STRING" id="1235802.C823_02377"/>
<dbReference type="PATRIC" id="fig|1235802.3.peg.2515"/>
<sequence>MRMMRIIKGIVKRYGRKKQFDREVQIVCSSDLFDREWYRRMYLKYENCDPAWHYAIKGWKMGNDPSPWFSTKDYLARYHDVRDAEVNPLIHYEVSGKYEFRMIKYQV</sequence>
<reference evidence="1 2" key="1">
    <citation type="journal article" date="2014" name="Genome Announc.">
        <title>Draft genome sequences of the altered schaedler flora, a defined bacterial community from gnotobiotic mice.</title>
        <authorList>
            <person name="Wannemuehler M.J."/>
            <person name="Overstreet A.M."/>
            <person name="Ward D.V."/>
            <person name="Phillips G.J."/>
        </authorList>
    </citation>
    <scope>NUCLEOTIDE SEQUENCE [LARGE SCALE GENOMIC DNA]</scope>
    <source>
        <strain evidence="1 2">ASF492</strain>
    </source>
</reference>
<dbReference type="HOGENOM" id="CLU_2206099_0_0_9"/>
<dbReference type="Proteomes" id="UP000012589">
    <property type="component" value="Unassembled WGS sequence"/>
</dbReference>
<name>N2AL63_9FIRM</name>
<dbReference type="AlphaFoldDB" id="N2AL63"/>
<dbReference type="eggNOG" id="COG1216">
    <property type="taxonomic scope" value="Bacteria"/>
</dbReference>